<evidence type="ECO:0000313" key="2">
    <source>
        <dbReference type="Proteomes" id="UP000201386"/>
    </source>
</evidence>
<organism evidence="1 2">
    <name type="scientific">Arthrobacter phage KellEzio</name>
    <dbReference type="NCBI Taxonomy" id="1796995"/>
    <lineage>
        <taxon>Viruses</taxon>
        <taxon>Duplodnaviria</taxon>
        <taxon>Heunggongvirae</taxon>
        <taxon>Uroviricota</taxon>
        <taxon>Caudoviricetes</taxon>
        <taxon>Kelleziovirus</taxon>
        <taxon>Kelleziovirus kellezzio</taxon>
    </lineage>
</organism>
<dbReference type="SUPFAM" id="SSF53756">
    <property type="entry name" value="UDP-Glycosyltransferase/glycogen phosphorylase"/>
    <property type="match status" value="1"/>
</dbReference>
<proteinExistence type="predicted"/>
<accession>A0A140G6G9</accession>
<evidence type="ECO:0000313" key="1">
    <source>
        <dbReference type="EMBL" id="AMM44254.1"/>
    </source>
</evidence>
<dbReference type="Proteomes" id="UP000201386">
    <property type="component" value="Segment"/>
</dbReference>
<name>A0A140G6G9_9CAUD</name>
<keyword evidence="2" id="KW-1185">Reference proteome</keyword>
<protein>
    <recommendedName>
        <fullName evidence="3">Glycosyltransferase</fullName>
    </recommendedName>
</protein>
<dbReference type="KEGG" id="vg:29124796"/>
<sequence>MRILFISRCAKFDGTSSLSNVPRLVVHRMLVEDPTLNITWLVPRTVDDTQLWKFLIAPLPEEAQKRLTFVKATGYGFDRMVGYFSTEEIWQQLNQARTDTPYDLVVTQQAPLVPAYKAVLMNRMMSSRYNTTTPWVIWHLWTATLSQMEEVPEYYMGEADVAAELMGCYHADLNIWESNYLLQDALRSMRKWFQPATVKKVITNSKPVHVGVEIDRMDEVFERRMERAAAGGAPELLWASRYANQKKPRISFEQTRKVQTELAASGTAVGVTVSSSQPTPEWVTKDYHDWRAFENQDRDGWFNVLGLGDIVLCNSVSEGYGTTWIEMLAAGVLVVFEKSWWNEQLVPDWYPFLAETKQEQVLMAKELARQYPDGPLWKTYVPRVREWIRAEQSDKSSGPLMLDLLREQFSTALQVDEAIARGSVGQLVHKAALAAVDKHGPIVTATEVFAMMSEVSDSERNWGKKGDPISAVYLRRALQGNGWKDLGQPELTFTREDANHG</sequence>
<reference evidence="1 2" key="1">
    <citation type="submission" date="2016-02" db="EMBL/GenBank/DDBJ databases">
        <authorList>
            <person name="Lynch K.C."/>
            <person name="Doan M."/>
            <person name="Paisley J.T."/>
            <person name="Allen K.G."/>
            <person name="Gaffney B.L."/>
            <person name="Rinehart C.A."/>
            <person name="King R.A."/>
            <person name="Staples A."/>
            <person name="Bowman C.A."/>
            <person name="Russell D.A."/>
            <person name="Pope W.H."/>
            <person name="Jacobs-Sera D."/>
            <person name="Hendrix R.W."/>
            <person name="Hatfull G.F."/>
        </authorList>
    </citation>
    <scope>NUCLEOTIDE SEQUENCE [LARGE SCALE GENOMIC DNA]</scope>
</reference>
<dbReference type="EMBL" id="KU647626">
    <property type="protein sequence ID" value="AMM44254.1"/>
    <property type="molecule type" value="Genomic_DNA"/>
</dbReference>
<dbReference type="RefSeq" id="YP_009301341.1">
    <property type="nucleotide sequence ID" value="NC_031231.1"/>
</dbReference>
<gene>
    <name evidence="1" type="primary">84</name>
    <name evidence="1" type="ORF">KELLEZIO_84</name>
</gene>
<dbReference type="GeneID" id="29124796"/>
<evidence type="ECO:0008006" key="3">
    <source>
        <dbReference type="Google" id="ProtNLM"/>
    </source>
</evidence>